<gene>
    <name evidence="1" type="ORF">LCGC14_2032240</name>
</gene>
<dbReference type="EMBL" id="LAZR01023674">
    <property type="protein sequence ID" value="KKL77697.1"/>
    <property type="molecule type" value="Genomic_DNA"/>
</dbReference>
<sequence>MNIEKEDYDFLIDNCGSDWDMLIGKDLDDLVKKFKEIQNKYEPIEDNKDGSS</sequence>
<name>A0A0F9HR95_9ZZZZ</name>
<proteinExistence type="predicted"/>
<protein>
    <submittedName>
        <fullName evidence="1">Uncharacterized protein</fullName>
    </submittedName>
</protein>
<dbReference type="AlphaFoldDB" id="A0A0F9HR95"/>
<evidence type="ECO:0000313" key="1">
    <source>
        <dbReference type="EMBL" id="KKL77697.1"/>
    </source>
</evidence>
<organism evidence="1">
    <name type="scientific">marine sediment metagenome</name>
    <dbReference type="NCBI Taxonomy" id="412755"/>
    <lineage>
        <taxon>unclassified sequences</taxon>
        <taxon>metagenomes</taxon>
        <taxon>ecological metagenomes</taxon>
    </lineage>
</organism>
<comment type="caution">
    <text evidence="1">The sequence shown here is derived from an EMBL/GenBank/DDBJ whole genome shotgun (WGS) entry which is preliminary data.</text>
</comment>
<accession>A0A0F9HR95</accession>
<reference evidence="1" key="1">
    <citation type="journal article" date="2015" name="Nature">
        <title>Complex archaea that bridge the gap between prokaryotes and eukaryotes.</title>
        <authorList>
            <person name="Spang A."/>
            <person name="Saw J.H."/>
            <person name="Jorgensen S.L."/>
            <person name="Zaremba-Niedzwiedzka K."/>
            <person name="Martijn J."/>
            <person name="Lind A.E."/>
            <person name="van Eijk R."/>
            <person name="Schleper C."/>
            <person name="Guy L."/>
            <person name="Ettema T.J."/>
        </authorList>
    </citation>
    <scope>NUCLEOTIDE SEQUENCE</scope>
</reference>